<evidence type="ECO:0000256" key="2">
    <source>
        <dbReference type="ARBA" id="ARBA00022723"/>
    </source>
</evidence>
<feature type="binding site" evidence="10">
    <location>
        <position position="156"/>
    </location>
    <ligand>
        <name>substrate</name>
    </ligand>
</feature>
<organism evidence="11 12">
    <name type="scientific">Pseudoduganella aquatica</name>
    <dbReference type="NCBI Taxonomy" id="2660641"/>
    <lineage>
        <taxon>Bacteria</taxon>
        <taxon>Pseudomonadati</taxon>
        <taxon>Pseudomonadota</taxon>
        <taxon>Betaproteobacteria</taxon>
        <taxon>Burkholderiales</taxon>
        <taxon>Oxalobacteraceae</taxon>
        <taxon>Telluria group</taxon>
        <taxon>Pseudoduganella</taxon>
    </lineage>
</organism>
<dbReference type="InterPro" id="IPR005255">
    <property type="entry name" value="PdxA_fam"/>
</dbReference>
<dbReference type="NCBIfam" id="TIGR00557">
    <property type="entry name" value="pdxA"/>
    <property type="match status" value="1"/>
</dbReference>
<dbReference type="NCBIfam" id="NF002520">
    <property type="entry name" value="PRK01909.1"/>
    <property type="match status" value="1"/>
</dbReference>
<comment type="catalytic activity">
    <reaction evidence="10">
        <text>4-(phosphooxy)-L-threonine + NAD(+) = 3-amino-2-oxopropyl phosphate + CO2 + NADH</text>
        <dbReference type="Rhea" id="RHEA:32275"/>
        <dbReference type="ChEBI" id="CHEBI:16526"/>
        <dbReference type="ChEBI" id="CHEBI:57279"/>
        <dbReference type="ChEBI" id="CHEBI:57540"/>
        <dbReference type="ChEBI" id="CHEBI:57945"/>
        <dbReference type="ChEBI" id="CHEBI:58452"/>
        <dbReference type="EC" id="1.1.1.262"/>
    </reaction>
</comment>
<evidence type="ECO:0000256" key="6">
    <source>
        <dbReference type="ARBA" id="ARBA00023002"/>
    </source>
</evidence>
<evidence type="ECO:0000256" key="9">
    <source>
        <dbReference type="ARBA" id="ARBA00023285"/>
    </source>
</evidence>
<dbReference type="RefSeq" id="WP_161070988.1">
    <property type="nucleotide sequence ID" value="NZ_CP086370.1"/>
</dbReference>
<dbReference type="HAMAP" id="MF_00536">
    <property type="entry name" value="PdxA"/>
    <property type="match status" value="1"/>
</dbReference>
<dbReference type="InterPro" id="IPR037510">
    <property type="entry name" value="PdxA"/>
</dbReference>
<proteinExistence type="inferred from homology"/>
<keyword evidence="2 10" id="KW-0479">Metal-binding</keyword>
<keyword evidence="12" id="KW-1185">Reference proteome</keyword>
<dbReference type="GO" id="GO:0008615">
    <property type="term" value="P:pyridoxine biosynthetic process"/>
    <property type="evidence" value="ECO:0007669"/>
    <property type="project" value="UniProtKB-UniRule"/>
</dbReference>
<evidence type="ECO:0000256" key="7">
    <source>
        <dbReference type="ARBA" id="ARBA00023027"/>
    </source>
</evidence>
<name>A0A7X4H9U2_9BURK</name>
<dbReference type="GO" id="GO:0050897">
    <property type="term" value="F:cobalt ion binding"/>
    <property type="evidence" value="ECO:0007669"/>
    <property type="project" value="UniProtKB-UniRule"/>
</dbReference>
<dbReference type="GO" id="GO:0051287">
    <property type="term" value="F:NAD binding"/>
    <property type="evidence" value="ECO:0007669"/>
    <property type="project" value="InterPro"/>
</dbReference>
<dbReference type="GO" id="GO:0050570">
    <property type="term" value="F:4-hydroxythreonine-4-phosphate dehydrogenase activity"/>
    <property type="evidence" value="ECO:0007669"/>
    <property type="project" value="UniProtKB-UniRule"/>
</dbReference>
<dbReference type="SUPFAM" id="SSF53659">
    <property type="entry name" value="Isocitrate/Isopropylmalate dehydrogenase-like"/>
    <property type="match status" value="1"/>
</dbReference>
<comment type="subcellular location">
    <subcellularLocation>
        <location evidence="10">Cytoplasm</location>
    </subcellularLocation>
</comment>
<feature type="binding site" evidence="10">
    <location>
        <position position="319"/>
    </location>
    <ligand>
        <name>substrate</name>
    </ligand>
</feature>
<comment type="similarity">
    <text evidence="10">Belongs to the PdxA family.</text>
</comment>
<evidence type="ECO:0000256" key="3">
    <source>
        <dbReference type="ARBA" id="ARBA00022833"/>
    </source>
</evidence>
<protein>
    <recommendedName>
        <fullName evidence="10">4-hydroxythreonine-4-phosphate dehydrogenase</fullName>
        <ecNumber evidence="10">1.1.1.262</ecNumber>
    </recommendedName>
    <alternativeName>
        <fullName evidence="10">4-(phosphohydroxy)-L-threonine dehydrogenase</fullName>
    </alternativeName>
</protein>
<evidence type="ECO:0000313" key="11">
    <source>
        <dbReference type="EMBL" id="MYN06607.1"/>
    </source>
</evidence>
<keyword evidence="6 10" id="KW-0560">Oxidoreductase</keyword>
<keyword evidence="9 10" id="KW-0170">Cobalt</keyword>
<evidence type="ECO:0000256" key="8">
    <source>
        <dbReference type="ARBA" id="ARBA00023096"/>
    </source>
</evidence>
<comment type="function">
    <text evidence="10">Catalyzes the NAD(P)-dependent oxidation of 4-(phosphooxy)-L-threonine (HTP) into 2-amino-3-oxo-4-(phosphooxy)butyric acid which spontaneously decarboxylates to form 3-amino-2-oxopropyl phosphate (AHAP).</text>
</comment>
<dbReference type="AlphaFoldDB" id="A0A7X4H9U2"/>
<evidence type="ECO:0000256" key="4">
    <source>
        <dbReference type="ARBA" id="ARBA00022842"/>
    </source>
</evidence>
<dbReference type="GO" id="GO:0008270">
    <property type="term" value="F:zinc ion binding"/>
    <property type="evidence" value="ECO:0007669"/>
    <property type="project" value="UniProtKB-UniRule"/>
</dbReference>
<keyword evidence="1 10" id="KW-0963">Cytoplasm</keyword>
<evidence type="ECO:0000256" key="5">
    <source>
        <dbReference type="ARBA" id="ARBA00022857"/>
    </source>
</evidence>
<feature type="binding site" evidence="10">
    <location>
        <position position="247"/>
    </location>
    <ligand>
        <name>a divalent metal cation</name>
        <dbReference type="ChEBI" id="CHEBI:60240"/>
        <note>ligand shared between dimeric partners</note>
    </ligand>
</feature>
<dbReference type="UniPathway" id="UPA00244">
    <property type="reaction ID" value="UER00312"/>
</dbReference>
<dbReference type="Pfam" id="PF04166">
    <property type="entry name" value="PdxA"/>
    <property type="match status" value="1"/>
</dbReference>
<dbReference type="PANTHER" id="PTHR30004:SF5">
    <property type="entry name" value="4-HYDROXYTHREONINE-4-PHOSPHATE DEHYDROGENASE"/>
    <property type="match status" value="1"/>
</dbReference>
<comment type="caution">
    <text evidence="11">The sequence shown here is derived from an EMBL/GenBank/DDBJ whole genome shotgun (WGS) entry which is preliminary data.</text>
</comment>
<feature type="binding site" evidence="10">
    <location>
        <position position="202"/>
    </location>
    <ligand>
        <name>a divalent metal cation</name>
        <dbReference type="ChEBI" id="CHEBI:60240"/>
        <note>ligand shared between dimeric partners</note>
    </ligand>
</feature>
<evidence type="ECO:0000256" key="1">
    <source>
        <dbReference type="ARBA" id="ARBA00022490"/>
    </source>
</evidence>
<comment type="cofactor">
    <cofactor evidence="10">
        <name>Zn(2+)</name>
        <dbReference type="ChEBI" id="CHEBI:29105"/>
    </cofactor>
    <cofactor evidence="10">
        <name>Mg(2+)</name>
        <dbReference type="ChEBI" id="CHEBI:18420"/>
    </cofactor>
    <cofactor evidence="10">
        <name>Co(2+)</name>
        <dbReference type="ChEBI" id="CHEBI:48828"/>
    </cofactor>
    <text evidence="10">Binds 1 divalent metal cation per subunit. Can use ions such as Zn(2+), Mg(2+) or Co(2+).</text>
</comment>
<evidence type="ECO:0000313" key="12">
    <source>
        <dbReference type="Proteomes" id="UP000450676"/>
    </source>
</evidence>
<keyword evidence="8 10" id="KW-0664">Pyridoxine biosynthesis</keyword>
<dbReference type="PANTHER" id="PTHR30004">
    <property type="entry name" value="4-HYDROXYTHREONINE-4-PHOSPHATE DEHYDROGENASE"/>
    <property type="match status" value="1"/>
</dbReference>
<sequence length="377" mass="38620">MSATLQSWRPRVRPSGTRPAIAVTVGEPAGIGPEISIRAAWAMRNEVNCVLLGDAAFLAMTASYIDPAIRLSALSLQAVRNGGLPHFGPGAISVIDVPLAAHVAPGTLDKENGRAVLATLDAAIEGVAAGWFEAVATAPLQKSTINDAGVPFSGHTEYFAGKTGAAQVVMLLAGQPLQAMPPAGEAAPPAPPPLRVALATTHLPLKDVAGALTVEGLGATLDIIAHDLKTKFGIAAPRILVAGLNPHAGENGYLGREDLDVVAPAIAAAQARGIAATGPYPADTLFQPKYLQHADCVLAMYHDQGLPVLKYATFGRGVNITLGLPLIRTSVDHGTALDLAAQGLGRADCGSMEEAIATARRMADAVQAGLPNSGVRA</sequence>
<dbReference type="GO" id="GO:0005737">
    <property type="term" value="C:cytoplasm"/>
    <property type="evidence" value="ECO:0007669"/>
    <property type="project" value="UniProtKB-SubCell"/>
</dbReference>
<keyword evidence="7 10" id="KW-0520">NAD</keyword>
<dbReference type="GO" id="GO:0000287">
    <property type="term" value="F:magnesium ion binding"/>
    <property type="evidence" value="ECO:0007669"/>
    <property type="project" value="UniProtKB-UniRule"/>
</dbReference>
<feature type="binding site" evidence="10">
    <location>
        <position position="328"/>
    </location>
    <ligand>
        <name>substrate</name>
    </ligand>
</feature>
<comment type="pathway">
    <text evidence="10">Cofactor biosynthesis; pyridoxine 5'-phosphate biosynthesis; pyridoxine 5'-phosphate from D-erythrose 4-phosphate: step 4/5.</text>
</comment>
<comment type="miscellaneous">
    <text evidence="10">The active site is located at the dimer interface.</text>
</comment>
<evidence type="ECO:0000256" key="10">
    <source>
        <dbReference type="HAMAP-Rule" id="MF_00536"/>
    </source>
</evidence>
<gene>
    <name evidence="10 11" type="primary">pdxA</name>
    <name evidence="11" type="ORF">GTP77_04580</name>
</gene>
<keyword evidence="5 10" id="KW-0521">NADP</keyword>
<reference evidence="11 12" key="1">
    <citation type="submission" date="2019-12" db="EMBL/GenBank/DDBJ databases">
        <title>Novel species isolated from a subtropical stream in China.</title>
        <authorList>
            <person name="Lu H."/>
        </authorList>
    </citation>
    <scope>NUCLEOTIDE SEQUENCE [LARGE SCALE GENOMIC DNA]</scope>
    <source>
        <strain evidence="11 12">FT127W</strain>
    </source>
</reference>
<feature type="binding site" evidence="10">
    <location>
        <position position="310"/>
    </location>
    <ligand>
        <name>substrate</name>
    </ligand>
</feature>
<dbReference type="Gene3D" id="3.40.718.10">
    <property type="entry name" value="Isopropylmalate Dehydrogenase"/>
    <property type="match status" value="1"/>
</dbReference>
<dbReference type="Proteomes" id="UP000450676">
    <property type="component" value="Unassembled WGS sequence"/>
</dbReference>
<accession>A0A7X4H9U2</accession>
<keyword evidence="3 10" id="KW-0862">Zinc</keyword>
<dbReference type="GO" id="GO:0042823">
    <property type="term" value="P:pyridoxal phosphate biosynthetic process"/>
    <property type="evidence" value="ECO:0007669"/>
    <property type="project" value="UniProtKB-UniRule"/>
</dbReference>
<keyword evidence="4 10" id="KW-0460">Magnesium</keyword>
<feature type="binding site" evidence="10">
    <location>
        <position position="302"/>
    </location>
    <ligand>
        <name>a divalent metal cation</name>
        <dbReference type="ChEBI" id="CHEBI:60240"/>
        <note>ligand shared between dimeric partners</note>
    </ligand>
</feature>
<dbReference type="EMBL" id="WWCU01000003">
    <property type="protein sequence ID" value="MYN06607.1"/>
    <property type="molecule type" value="Genomic_DNA"/>
</dbReference>
<feature type="binding site" evidence="10">
    <location>
        <position position="155"/>
    </location>
    <ligand>
        <name>substrate</name>
    </ligand>
</feature>
<dbReference type="EC" id="1.1.1.262" evidence="10"/>
<comment type="subunit">
    <text evidence="10">Homodimer.</text>
</comment>